<organism evidence="16 17">
    <name type="scientific">Crossiella cryophila</name>
    <dbReference type="NCBI Taxonomy" id="43355"/>
    <lineage>
        <taxon>Bacteria</taxon>
        <taxon>Bacillati</taxon>
        <taxon>Actinomycetota</taxon>
        <taxon>Actinomycetes</taxon>
        <taxon>Pseudonocardiales</taxon>
        <taxon>Pseudonocardiaceae</taxon>
        <taxon>Crossiella</taxon>
    </lineage>
</organism>
<keyword evidence="4" id="KW-0676">Redox-active center</keyword>
<accession>A0A7W7FX53</accession>
<evidence type="ECO:0000256" key="6">
    <source>
        <dbReference type="ARBA" id="ARBA00052774"/>
    </source>
</evidence>
<evidence type="ECO:0000256" key="2">
    <source>
        <dbReference type="ARBA" id="ARBA00022862"/>
    </source>
</evidence>
<dbReference type="Gene3D" id="3.40.30.10">
    <property type="entry name" value="Glutaredoxin"/>
    <property type="match status" value="1"/>
</dbReference>
<evidence type="ECO:0000256" key="4">
    <source>
        <dbReference type="ARBA" id="ARBA00023284"/>
    </source>
</evidence>
<feature type="domain" description="Thioredoxin" evidence="15">
    <location>
        <begin position="3"/>
        <end position="154"/>
    </location>
</feature>
<dbReference type="PANTHER" id="PTHR43110">
    <property type="entry name" value="THIOL PEROXIDASE"/>
    <property type="match status" value="1"/>
</dbReference>
<evidence type="ECO:0000256" key="1">
    <source>
        <dbReference type="ARBA" id="ARBA00022559"/>
    </source>
</evidence>
<comment type="caution">
    <text evidence="16">The sequence shown here is derived from an EMBL/GenBank/DDBJ whole genome shotgun (WGS) entry which is preliminary data.</text>
</comment>
<keyword evidence="3" id="KW-0560">Oxidoreductase</keyword>
<dbReference type="AlphaFoldDB" id="A0A7W7FX53"/>
<evidence type="ECO:0000313" key="16">
    <source>
        <dbReference type="EMBL" id="MBB4678564.1"/>
    </source>
</evidence>
<feature type="active site" description="Cysteine sulfenic acid (-SOH) intermediate; for peroxidase activity" evidence="14">
    <location>
        <position position="46"/>
    </location>
</feature>
<keyword evidence="1" id="KW-0575">Peroxidase</keyword>
<comment type="subunit">
    <text evidence="9">Homodimer. Forms both dimers and octamers; a tightly-associated dimer and a ring-like octamer.</text>
</comment>
<dbReference type="GO" id="GO:0004601">
    <property type="term" value="F:peroxidase activity"/>
    <property type="evidence" value="ECO:0007669"/>
    <property type="project" value="UniProtKB-KW"/>
</dbReference>
<sequence length="182" mass="20234">MRLEVGNPAPDFTLENSHREPVTLSSFAGHKNVLLVYYPRAFTPICRGELCQLRDELDIYQKYDVQIIGVSVDTPFSLKAWASQQGYPFPLLSDFWPHGEVATTYGTFDDRNGVARRGTFLIDTEGIIRFAEVQQQDAARDQDAWKSAVTSMLGARDLSKVSIPVAPGNWITLPGAEPSEAN</sequence>
<dbReference type="EC" id="1.11.1.29" evidence="10"/>
<comment type="function">
    <text evidence="7">Thiol-specific peroxidase that catalyzes the reduction of hydrogen peroxide and organic hydroperoxides to water and alcohols, respectively. Plays a role in cell protection against oxidative stress by detoxifying peroxides. May represent an important antioxidant defense against cytotoxic peroxides, especially peroxynitrite, which can be formed by activated macrophages during infection.</text>
</comment>
<evidence type="ECO:0000256" key="13">
    <source>
        <dbReference type="ARBA" id="ARBA00083736"/>
    </source>
</evidence>
<evidence type="ECO:0000256" key="11">
    <source>
        <dbReference type="ARBA" id="ARBA00068979"/>
    </source>
</evidence>
<dbReference type="Pfam" id="PF00578">
    <property type="entry name" value="AhpC-TSA"/>
    <property type="match status" value="1"/>
</dbReference>
<dbReference type="InterPro" id="IPR050455">
    <property type="entry name" value="Tpx_Peroxidase_subfamily"/>
</dbReference>
<dbReference type="InterPro" id="IPR000866">
    <property type="entry name" value="AhpC/TSA"/>
</dbReference>
<evidence type="ECO:0000256" key="14">
    <source>
        <dbReference type="PIRSR" id="PIRSR000239-1"/>
    </source>
</evidence>
<evidence type="ECO:0000313" key="17">
    <source>
        <dbReference type="Proteomes" id="UP000533598"/>
    </source>
</evidence>
<dbReference type="InterPro" id="IPR013766">
    <property type="entry name" value="Thioredoxin_domain"/>
</dbReference>
<keyword evidence="17" id="KW-1185">Reference proteome</keyword>
<gene>
    <name evidence="16" type="ORF">HNR67_004682</name>
</gene>
<dbReference type="EMBL" id="JACHMH010000001">
    <property type="protein sequence ID" value="MBB4678564.1"/>
    <property type="molecule type" value="Genomic_DNA"/>
</dbReference>
<dbReference type="InterPro" id="IPR036249">
    <property type="entry name" value="Thioredoxin-like_sf"/>
</dbReference>
<dbReference type="InterPro" id="IPR024706">
    <property type="entry name" value="Peroxiredoxin_AhpC-typ"/>
</dbReference>
<dbReference type="PROSITE" id="PS51352">
    <property type="entry name" value="THIOREDOXIN_2"/>
    <property type="match status" value="1"/>
</dbReference>
<reference evidence="16 17" key="1">
    <citation type="submission" date="2020-08" db="EMBL/GenBank/DDBJ databases">
        <title>Sequencing the genomes of 1000 actinobacteria strains.</title>
        <authorList>
            <person name="Klenk H.-P."/>
        </authorList>
    </citation>
    <scope>NUCLEOTIDE SEQUENCE [LARGE SCALE GENOMIC DNA]</scope>
    <source>
        <strain evidence="16 17">DSM 44230</strain>
    </source>
</reference>
<evidence type="ECO:0000256" key="5">
    <source>
        <dbReference type="ARBA" id="ARBA00032824"/>
    </source>
</evidence>
<dbReference type="PANTHER" id="PTHR43110:SF1">
    <property type="entry name" value="THIOL PEROXIDASE"/>
    <property type="match status" value="1"/>
</dbReference>
<evidence type="ECO:0000256" key="3">
    <source>
        <dbReference type="ARBA" id="ARBA00023002"/>
    </source>
</evidence>
<comment type="catalytic activity">
    <reaction evidence="6">
        <text>[mycoredoxin]-L-dithiol + a hydroperoxide = [mycoredoxin]-L-disulfide + an alcohol + H2O</text>
        <dbReference type="Rhea" id="RHEA:62640"/>
        <dbReference type="Rhea" id="RHEA-COMP:16137"/>
        <dbReference type="Rhea" id="RHEA-COMP:16138"/>
        <dbReference type="ChEBI" id="CHEBI:15377"/>
        <dbReference type="ChEBI" id="CHEBI:29950"/>
        <dbReference type="ChEBI" id="CHEBI:30879"/>
        <dbReference type="ChEBI" id="CHEBI:35924"/>
        <dbReference type="ChEBI" id="CHEBI:50058"/>
        <dbReference type="EC" id="1.11.1.29"/>
    </reaction>
</comment>
<dbReference type="CDD" id="cd03018">
    <property type="entry name" value="PRX_AhpE_like"/>
    <property type="match status" value="1"/>
</dbReference>
<comment type="similarity">
    <text evidence="8">Belongs to the peroxiredoxin family. AhpE subfamily.</text>
</comment>
<dbReference type="FunFam" id="3.40.30.10:FF:000118">
    <property type="entry name" value="Peroxiredoxin AhpE"/>
    <property type="match status" value="1"/>
</dbReference>
<dbReference type="SUPFAM" id="SSF52833">
    <property type="entry name" value="Thioredoxin-like"/>
    <property type="match status" value="1"/>
</dbReference>
<dbReference type="PIRSF" id="PIRSF000239">
    <property type="entry name" value="AHPC"/>
    <property type="match status" value="1"/>
</dbReference>
<name>A0A7W7FX53_9PSEU</name>
<evidence type="ECO:0000259" key="15">
    <source>
        <dbReference type="PROSITE" id="PS51352"/>
    </source>
</evidence>
<proteinExistence type="inferred from homology"/>
<protein>
    <recommendedName>
        <fullName evidence="11">Alkyl hydroperoxide reductase E</fullName>
        <ecNumber evidence="10">1.11.1.29</ecNumber>
    </recommendedName>
    <alternativeName>
        <fullName evidence="12">Mycoredoxin-dependent peroxiredoxin</fullName>
    </alternativeName>
    <alternativeName>
        <fullName evidence="13">Peroxiredoxin AhpE</fullName>
    </alternativeName>
    <alternativeName>
        <fullName evidence="5">Thioredoxin peroxidase</fullName>
    </alternativeName>
</protein>
<evidence type="ECO:0000256" key="9">
    <source>
        <dbReference type="ARBA" id="ARBA00065226"/>
    </source>
</evidence>
<evidence type="ECO:0000256" key="12">
    <source>
        <dbReference type="ARBA" id="ARBA00082991"/>
    </source>
</evidence>
<evidence type="ECO:0000256" key="8">
    <source>
        <dbReference type="ARBA" id="ARBA00060973"/>
    </source>
</evidence>
<keyword evidence="2" id="KW-0049">Antioxidant</keyword>
<dbReference type="Proteomes" id="UP000533598">
    <property type="component" value="Unassembled WGS sequence"/>
</dbReference>
<evidence type="ECO:0000256" key="10">
    <source>
        <dbReference type="ARBA" id="ARBA00067009"/>
    </source>
</evidence>
<evidence type="ECO:0000256" key="7">
    <source>
        <dbReference type="ARBA" id="ARBA00056930"/>
    </source>
</evidence>